<dbReference type="Proteomes" id="UP001597545">
    <property type="component" value="Unassembled WGS sequence"/>
</dbReference>
<evidence type="ECO:0000313" key="4">
    <source>
        <dbReference type="Proteomes" id="UP001597545"/>
    </source>
</evidence>
<feature type="domain" description="SusE outer membrane protein" evidence="2">
    <location>
        <begin position="23"/>
        <end position="129"/>
    </location>
</feature>
<dbReference type="Gene3D" id="2.60.40.3620">
    <property type="match status" value="2"/>
</dbReference>
<evidence type="ECO:0000259" key="2">
    <source>
        <dbReference type="Pfam" id="PF14292"/>
    </source>
</evidence>
<reference evidence="4" key="1">
    <citation type="journal article" date="2019" name="Int. J. Syst. Evol. Microbiol.">
        <title>The Global Catalogue of Microorganisms (GCM) 10K type strain sequencing project: providing services to taxonomists for standard genome sequencing and annotation.</title>
        <authorList>
            <consortium name="The Broad Institute Genomics Platform"/>
            <consortium name="The Broad Institute Genome Sequencing Center for Infectious Disease"/>
            <person name="Wu L."/>
            <person name="Ma J."/>
        </authorList>
    </citation>
    <scope>NUCLEOTIDE SEQUENCE [LARGE SCALE GENOMIC DNA]</scope>
    <source>
        <strain evidence="4">KCTC 42662</strain>
    </source>
</reference>
<evidence type="ECO:0000313" key="3">
    <source>
        <dbReference type="EMBL" id="MFD2547052.1"/>
    </source>
</evidence>
<accession>A0ABW5KDP4</accession>
<evidence type="ECO:0000256" key="1">
    <source>
        <dbReference type="SAM" id="SignalP"/>
    </source>
</evidence>
<organism evidence="3 4">
    <name type="scientific">Sphingobacterium suaedae</name>
    <dbReference type="NCBI Taxonomy" id="1686402"/>
    <lineage>
        <taxon>Bacteria</taxon>
        <taxon>Pseudomonadati</taxon>
        <taxon>Bacteroidota</taxon>
        <taxon>Sphingobacteriia</taxon>
        <taxon>Sphingobacteriales</taxon>
        <taxon>Sphingobacteriaceae</taxon>
        <taxon>Sphingobacterium</taxon>
    </lineage>
</organism>
<feature type="chain" id="PRO_5046873560" evidence="1">
    <location>
        <begin position="23"/>
        <end position="336"/>
    </location>
</feature>
<dbReference type="Pfam" id="PF14292">
    <property type="entry name" value="SusE"/>
    <property type="match status" value="1"/>
</dbReference>
<keyword evidence="1" id="KW-0732">Signal</keyword>
<gene>
    <name evidence="3" type="ORF">ACFSR5_05255</name>
</gene>
<dbReference type="RefSeq" id="WP_380901435.1">
    <property type="nucleotide sequence ID" value="NZ_JBHUEG010000007.1"/>
</dbReference>
<dbReference type="PROSITE" id="PS51257">
    <property type="entry name" value="PROKAR_LIPOPROTEIN"/>
    <property type="match status" value="1"/>
</dbReference>
<dbReference type="CDD" id="cd12967">
    <property type="entry name" value="CBM_SusE-F_like_u1"/>
    <property type="match status" value="1"/>
</dbReference>
<dbReference type="CDD" id="cd12956">
    <property type="entry name" value="CBM_SusE-F_like"/>
    <property type="match status" value="1"/>
</dbReference>
<dbReference type="EMBL" id="JBHULR010000003">
    <property type="protein sequence ID" value="MFD2547052.1"/>
    <property type="molecule type" value="Genomic_DNA"/>
</dbReference>
<proteinExistence type="predicted"/>
<feature type="signal peptide" evidence="1">
    <location>
        <begin position="1"/>
        <end position="22"/>
    </location>
</feature>
<keyword evidence="4" id="KW-1185">Reference proteome</keyword>
<name>A0ABW5KDP4_9SPHI</name>
<protein>
    <submittedName>
        <fullName evidence="3">SusE domain-containing protein</fullName>
    </submittedName>
</protein>
<comment type="caution">
    <text evidence="3">The sequence shown here is derived from an EMBL/GenBank/DDBJ whole genome shotgun (WGS) entry which is preliminary data.</text>
</comment>
<sequence length="336" mass="36198">MKRLSTMAWFAGLLLVVLTACNKDEIKLVATPNAAGVLQASESTVILTKENADAEAVQFQWDPADFGYPAALTNVLQFGIKGSAFEGAKEVTVTAGLQTRSYTTFELNSLLLSMGLPTEQASELEVRLKSSISEAVAPLYSNSIPLTVTPYASTSFVYVPGAHNGWDPVIAESLISPTSNGIYTGIINFPTVGSEFKITPQRSWDNAYGDGGDGKIDQNTQGNLKSPLSGNVELTVNTNTNTIVFKTHSWGIVGSAVGSWDNDIDMRYDNKTQIWKVTAELHTGLLKFRKNHDWGTNFGGVNNVLEAGGTDITVPIAGTYEITLDINTNSYALTQK</sequence>
<dbReference type="InterPro" id="IPR025970">
    <property type="entry name" value="SusE"/>
</dbReference>